<dbReference type="CDD" id="cd03801">
    <property type="entry name" value="GT4_PimA-like"/>
    <property type="match status" value="1"/>
</dbReference>
<gene>
    <name evidence="3" type="ORF">AUJ59_01015</name>
</gene>
<dbReference type="PANTHER" id="PTHR46401">
    <property type="entry name" value="GLYCOSYLTRANSFERASE WBBK-RELATED"/>
    <property type="match status" value="1"/>
</dbReference>
<dbReference type="AlphaFoldDB" id="A0A1J4RQJ1"/>
<dbReference type="InterPro" id="IPR001296">
    <property type="entry name" value="Glyco_trans_1"/>
</dbReference>
<feature type="domain" description="Glycosyl transferase family 1" evidence="2">
    <location>
        <begin position="163"/>
        <end position="310"/>
    </location>
</feature>
<evidence type="ECO:0000313" key="4">
    <source>
        <dbReference type="Proteomes" id="UP000183144"/>
    </source>
</evidence>
<evidence type="ECO:0000313" key="3">
    <source>
        <dbReference type="EMBL" id="OIN89651.1"/>
    </source>
</evidence>
<dbReference type="Proteomes" id="UP000183144">
    <property type="component" value="Unassembled WGS sequence"/>
</dbReference>
<accession>A0A1J4RQJ1</accession>
<keyword evidence="1" id="KW-0808">Transferase</keyword>
<reference evidence="3 4" key="1">
    <citation type="journal article" date="2016" name="Environ. Microbiol.">
        <title>Genomic resolution of a cold subsurface aquifer community provides metabolic insights for novel microbes adapted to high CO concentrations.</title>
        <authorList>
            <person name="Probst A.J."/>
            <person name="Castelle C.J."/>
            <person name="Singh A."/>
            <person name="Brown C.T."/>
            <person name="Anantharaman K."/>
            <person name="Sharon I."/>
            <person name="Hug L.A."/>
            <person name="Burstein D."/>
            <person name="Emerson J.B."/>
            <person name="Thomas B.C."/>
            <person name="Banfield J.F."/>
        </authorList>
    </citation>
    <scope>NUCLEOTIDE SEQUENCE [LARGE SCALE GENOMIC DNA]</scope>
    <source>
        <strain evidence="3">CG1_02_47_37</strain>
    </source>
</reference>
<sequence length="333" mass="37333">MKVAILSFYSGLVSRGVETFVSELSARIKDKVELKVYHSEKLPGPGNKLSYLFLDPPSLAIKQFTQKTLEKLSADPPEIIMALNNGWMSLLAKQFCRRHKTKLVLAGFSGIGWDDKVNLRLKPDCFITCTRWQAEWAKRINPRARVETINIGVNTDRFRPEGKKYNHGLKPPVVLVVAGPQKFKRVNLAIEAVSRLPQTSLLVVGEQRPEIKQMGEKLLGRRFKNIQVDYQDLDRVYRAGQVYTLPSGASEAYGISILEGLASGLPVVVNDDPIRRELVGGVGILVDPADLNSYTAGLKIALTNDSKNNREQALKFSWDKISRQYLDLWTALV</sequence>
<dbReference type="SUPFAM" id="SSF53756">
    <property type="entry name" value="UDP-Glycosyltransferase/glycogen phosphorylase"/>
    <property type="match status" value="1"/>
</dbReference>
<dbReference type="EMBL" id="MNUI01000020">
    <property type="protein sequence ID" value="OIN89651.1"/>
    <property type="molecule type" value="Genomic_DNA"/>
</dbReference>
<dbReference type="Pfam" id="PF00534">
    <property type="entry name" value="Glycos_transf_1"/>
    <property type="match status" value="1"/>
</dbReference>
<organism evidence="3 4">
    <name type="scientific">Candidatus Beckwithbacteria bacterium CG1_02_47_37</name>
    <dbReference type="NCBI Taxonomy" id="1805034"/>
    <lineage>
        <taxon>Bacteria</taxon>
        <taxon>Candidatus Beckwithiibacteriota</taxon>
    </lineage>
</organism>
<proteinExistence type="predicted"/>
<evidence type="ECO:0000259" key="2">
    <source>
        <dbReference type="Pfam" id="PF00534"/>
    </source>
</evidence>
<dbReference type="Gene3D" id="3.40.50.2000">
    <property type="entry name" value="Glycogen Phosphorylase B"/>
    <property type="match status" value="2"/>
</dbReference>
<comment type="caution">
    <text evidence="3">The sequence shown here is derived from an EMBL/GenBank/DDBJ whole genome shotgun (WGS) entry which is preliminary data.</text>
</comment>
<evidence type="ECO:0000256" key="1">
    <source>
        <dbReference type="ARBA" id="ARBA00022679"/>
    </source>
</evidence>
<protein>
    <recommendedName>
        <fullName evidence="2">Glycosyl transferase family 1 domain-containing protein</fullName>
    </recommendedName>
</protein>
<name>A0A1J4RQJ1_9BACT</name>
<dbReference type="PANTHER" id="PTHR46401:SF2">
    <property type="entry name" value="GLYCOSYLTRANSFERASE WBBK-RELATED"/>
    <property type="match status" value="1"/>
</dbReference>
<dbReference type="STRING" id="1805034.AUJ59_01015"/>
<dbReference type="GO" id="GO:0009103">
    <property type="term" value="P:lipopolysaccharide biosynthetic process"/>
    <property type="evidence" value="ECO:0007669"/>
    <property type="project" value="TreeGrafter"/>
</dbReference>
<dbReference type="GO" id="GO:0016757">
    <property type="term" value="F:glycosyltransferase activity"/>
    <property type="evidence" value="ECO:0007669"/>
    <property type="project" value="InterPro"/>
</dbReference>